<gene>
    <name evidence="2" type="ORF">OSR52_17330</name>
</gene>
<protein>
    <submittedName>
        <fullName evidence="2">Phosphatase PAP2 family protein</fullName>
    </submittedName>
</protein>
<keyword evidence="3" id="KW-1185">Reference proteome</keyword>
<dbReference type="Gene3D" id="1.20.144.10">
    <property type="entry name" value="Phosphatidic acid phosphatase type 2/haloperoxidase"/>
    <property type="match status" value="1"/>
</dbReference>
<dbReference type="InterPro" id="IPR000326">
    <property type="entry name" value="PAP2/HPO"/>
</dbReference>
<comment type="caution">
    <text evidence="2">The sequence shown here is derived from an EMBL/GenBank/DDBJ whole genome shotgun (WGS) entry which is preliminary data.</text>
</comment>
<dbReference type="CDD" id="cd03394">
    <property type="entry name" value="PAP2_like_5"/>
    <property type="match status" value="1"/>
</dbReference>
<dbReference type="RefSeq" id="WP_277901148.1">
    <property type="nucleotide sequence ID" value="NZ_JAPMUA010000007.1"/>
</dbReference>
<proteinExistence type="predicted"/>
<feature type="domain" description="Phosphatidic acid phosphatase type 2/haloperoxidase" evidence="1">
    <location>
        <begin position="120"/>
        <end position="220"/>
    </location>
</feature>
<reference evidence="2" key="1">
    <citation type="submission" date="2022-11" db="EMBL/GenBank/DDBJ databases">
        <title>High-quality draft genome sequence of Galbibacter sp. strain CMA-7.</title>
        <authorList>
            <person name="Wei L."/>
            <person name="Dong C."/>
            <person name="Shao Z."/>
        </authorList>
    </citation>
    <scope>NUCLEOTIDE SEQUENCE</scope>
    <source>
        <strain evidence="2">CMA-7</strain>
    </source>
</reference>
<accession>A0ABT6FWH9</accession>
<dbReference type="Proteomes" id="UP001153642">
    <property type="component" value="Unassembled WGS sequence"/>
</dbReference>
<evidence type="ECO:0000313" key="3">
    <source>
        <dbReference type="Proteomes" id="UP001153642"/>
    </source>
</evidence>
<name>A0ABT6FWH9_9FLAO</name>
<dbReference type="InterPro" id="IPR036938">
    <property type="entry name" value="PAP2/HPO_sf"/>
</dbReference>
<evidence type="ECO:0000259" key="1">
    <source>
        <dbReference type="SMART" id="SM00014"/>
    </source>
</evidence>
<sequence length="261" mass="29135">MNVHFVKTKRGVTFLILLLSFACFGQKRADKDSINIKGPTNIRFQYKSLIVPSVLIGYGLLATESHTLIDFNGEIKEEVNEHIDEKFTMDDISQYAPALAVYGLNMADIKGRNTLRDRTVILGTAYLIMGSSVTGLKAITRVERPDGTSRNSFPSGHTATAFMGAEFLYQEYKDVSVWYGMAGYAVAVGTGFFRIYNDRHWFSDVVAGAGIGILSTKIAYWVHPFINKKLFPNHVKEPKYEKAFASFYNGREAGVGAVIRF</sequence>
<dbReference type="EMBL" id="JAPMUA010000007">
    <property type="protein sequence ID" value="MDG3587624.1"/>
    <property type="molecule type" value="Genomic_DNA"/>
</dbReference>
<dbReference type="SUPFAM" id="SSF48317">
    <property type="entry name" value="Acid phosphatase/Vanadium-dependent haloperoxidase"/>
    <property type="match status" value="1"/>
</dbReference>
<dbReference type="PANTHER" id="PTHR14969:SF13">
    <property type="entry name" value="AT30094P"/>
    <property type="match status" value="1"/>
</dbReference>
<organism evidence="2 3">
    <name type="scientific">Galbibacter pacificus</name>
    <dbReference type="NCBI Taxonomy" id="2996052"/>
    <lineage>
        <taxon>Bacteria</taxon>
        <taxon>Pseudomonadati</taxon>
        <taxon>Bacteroidota</taxon>
        <taxon>Flavobacteriia</taxon>
        <taxon>Flavobacteriales</taxon>
        <taxon>Flavobacteriaceae</taxon>
        <taxon>Galbibacter</taxon>
    </lineage>
</organism>
<dbReference type="Pfam" id="PF01569">
    <property type="entry name" value="PAP2"/>
    <property type="match status" value="1"/>
</dbReference>
<dbReference type="PROSITE" id="PS51257">
    <property type="entry name" value="PROKAR_LIPOPROTEIN"/>
    <property type="match status" value="1"/>
</dbReference>
<evidence type="ECO:0000313" key="2">
    <source>
        <dbReference type="EMBL" id="MDG3587624.1"/>
    </source>
</evidence>
<dbReference type="PANTHER" id="PTHR14969">
    <property type="entry name" value="SPHINGOSINE-1-PHOSPHATE PHOSPHOHYDROLASE"/>
    <property type="match status" value="1"/>
</dbReference>
<dbReference type="SMART" id="SM00014">
    <property type="entry name" value="acidPPc"/>
    <property type="match status" value="1"/>
</dbReference>